<dbReference type="EMBL" id="JAUUTY010000007">
    <property type="protein sequence ID" value="KAK1609201.1"/>
    <property type="molecule type" value="Genomic_DNA"/>
</dbReference>
<feature type="compositionally biased region" description="Basic and acidic residues" evidence="1">
    <location>
        <begin position="223"/>
        <end position="236"/>
    </location>
</feature>
<organism evidence="3 4">
    <name type="scientific">Lolium multiflorum</name>
    <name type="common">Italian ryegrass</name>
    <name type="synonym">Lolium perenne subsp. multiflorum</name>
    <dbReference type="NCBI Taxonomy" id="4521"/>
    <lineage>
        <taxon>Eukaryota</taxon>
        <taxon>Viridiplantae</taxon>
        <taxon>Streptophyta</taxon>
        <taxon>Embryophyta</taxon>
        <taxon>Tracheophyta</taxon>
        <taxon>Spermatophyta</taxon>
        <taxon>Magnoliopsida</taxon>
        <taxon>Liliopsida</taxon>
        <taxon>Poales</taxon>
        <taxon>Poaceae</taxon>
        <taxon>BOP clade</taxon>
        <taxon>Pooideae</taxon>
        <taxon>Poodae</taxon>
        <taxon>Poeae</taxon>
        <taxon>Poeae Chloroplast Group 2 (Poeae type)</taxon>
        <taxon>Loliodinae</taxon>
        <taxon>Loliinae</taxon>
        <taxon>Lolium</taxon>
    </lineage>
</organism>
<feature type="transmembrane region" description="Helical" evidence="2">
    <location>
        <begin position="21"/>
        <end position="41"/>
    </location>
</feature>
<feature type="compositionally biased region" description="Basic residues" evidence="1">
    <location>
        <begin position="430"/>
        <end position="442"/>
    </location>
</feature>
<keyword evidence="2" id="KW-0472">Membrane</keyword>
<feature type="region of interest" description="Disordered" evidence="1">
    <location>
        <begin position="223"/>
        <end position="247"/>
    </location>
</feature>
<proteinExistence type="predicted"/>
<evidence type="ECO:0008006" key="5">
    <source>
        <dbReference type="Google" id="ProtNLM"/>
    </source>
</evidence>
<feature type="region of interest" description="Disordered" evidence="1">
    <location>
        <begin position="267"/>
        <end position="289"/>
    </location>
</feature>
<accession>A0AAD8VL26</accession>
<feature type="compositionally biased region" description="Basic and acidic residues" evidence="1">
    <location>
        <begin position="321"/>
        <end position="335"/>
    </location>
</feature>
<evidence type="ECO:0000313" key="3">
    <source>
        <dbReference type="EMBL" id="KAK1609201.1"/>
    </source>
</evidence>
<evidence type="ECO:0000313" key="4">
    <source>
        <dbReference type="Proteomes" id="UP001231189"/>
    </source>
</evidence>
<dbReference type="PANTHER" id="PTHR36143:SF4">
    <property type="entry name" value="OS08G0177500 PROTEIN"/>
    <property type="match status" value="1"/>
</dbReference>
<evidence type="ECO:0000256" key="2">
    <source>
        <dbReference type="SAM" id="Phobius"/>
    </source>
</evidence>
<dbReference type="PANTHER" id="PTHR36143">
    <property type="entry name" value="OS08G0177500 PROTEIN"/>
    <property type="match status" value="1"/>
</dbReference>
<feature type="region of interest" description="Disordered" evidence="1">
    <location>
        <begin position="117"/>
        <end position="146"/>
    </location>
</feature>
<dbReference type="Proteomes" id="UP001231189">
    <property type="component" value="Unassembled WGS sequence"/>
</dbReference>
<name>A0AAD8VL26_LOLMU</name>
<feature type="compositionally biased region" description="Basic and acidic residues" evidence="1">
    <location>
        <begin position="355"/>
        <end position="389"/>
    </location>
</feature>
<keyword evidence="2" id="KW-0812">Transmembrane</keyword>
<keyword evidence="2" id="KW-1133">Transmembrane helix</keyword>
<feature type="compositionally biased region" description="Polar residues" evidence="1">
    <location>
        <begin position="237"/>
        <end position="247"/>
    </location>
</feature>
<gene>
    <name evidence="3" type="ORF">QYE76_032874</name>
</gene>
<feature type="compositionally biased region" description="Basic and acidic residues" evidence="1">
    <location>
        <begin position="117"/>
        <end position="130"/>
    </location>
</feature>
<evidence type="ECO:0000256" key="1">
    <source>
        <dbReference type="SAM" id="MobiDB-lite"/>
    </source>
</evidence>
<dbReference type="AlphaFoldDB" id="A0AAD8VL26"/>
<keyword evidence="4" id="KW-1185">Reference proteome</keyword>
<comment type="caution">
    <text evidence="3">The sequence shown here is derived from an EMBL/GenBank/DDBJ whole genome shotgun (WGS) entry which is preliminary data.</text>
</comment>
<protein>
    <recommendedName>
        <fullName evidence="5">Micronuclear linker histone polyprotein</fullName>
    </recommendedName>
</protein>
<reference evidence="3" key="1">
    <citation type="submission" date="2023-07" db="EMBL/GenBank/DDBJ databases">
        <title>A chromosome-level genome assembly of Lolium multiflorum.</title>
        <authorList>
            <person name="Chen Y."/>
            <person name="Copetti D."/>
            <person name="Kolliker R."/>
            <person name="Studer B."/>
        </authorList>
    </citation>
    <scope>NUCLEOTIDE SEQUENCE</scope>
    <source>
        <strain evidence="3">02402/16</strain>
        <tissue evidence="3">Leaf</tissue>
    </source>
</reference>
<sequence>MDGSKYRPKGYGMASSAAKRLPYVLLLLVFLTAAGLSVVVMHKVREQRVFAVLIQERDGKVISLRALLQKEKAYSKETKRKVEEMKATISSLRTQKTDLKTKLKGLEATATNLKTTQKELESSLKEKDSRISQMEETASDLHSTRKELEASLKERDRRIKQMEEKATNLQKTQKEQEVSLKERDIRINLLEKKATAESNHDQMAALMEILQRKEAELEEIKTRFQGRKDPSSKRTPEQTNEAHTTPTIVVAGNLMNSSDTTIPATLEEKKAGNTTVTESKHQKQKARSLEEKKVKLAGDIEVDDLQDTTSDDFLDIDDIYGDSHSKKSEFPRRNNNDLMNSHVDNQKSRHSSNQDSDRFRSSKLLKKENSKADETKKDSTAGHLEEKSSKNSLSNADLNRPKQGTKEMAGAANVKPNVPANDDATQQQNKRQKNKKSKTKKIKMIDTPTINGNGEVTKER</sequence>
<feature type="region of interest" description="Disordered" evidence="1">
    <location>
        <begin position="319"/>
        <end position="460"/>
    </location>
</feature>